<dbReference type="GO" id="GO:0005814">
    <property type="term" value="C:centriole"/>
    <property type="evidence" value="ECO:0007669"/>
    <property type="project" value="TreeGrafter"/>
</dbReference>
<protein>
    <submittedName>
        <fullName evidence="2">Uncharacterized protein</fullName>
    </submittedName>
</protein>
<feature type="coiled-coil region" evidence="1">
    <location>
        <begin position="129"/>
        <end position="331"/>
    </location>
</feature>
<evidence type="ECO:0000313" key="3">
    <source>
        <dbReference type="Proteomes" id="UP000193920"/>
    </source>
</evidence>
<reference evidence="2 3" key="1">
    <citation type="submission" date="2016-08" db="EMBL/GenBank/DDBJ databases">
        <title>A Parts List for Fungal Cellulosomes Revealed by Comparative Genomics.</title>
        <authorList>
            <consortium name="DOE Joint Genome Institute"/>
            <person name="Haitjema C.H."/>
            <person name="Gilmore S.P."/>
            <person name="Henske J.K."/>
            <person name="Solomon K.V."/>
            <person name="De Groot R."/>
            <person name="Kuo A."/>
            <person name="Mondo S.J."/>
            <person name="Salamov A.A."/>
            <person name="Labutti K."/>
            <person name="Zhao Z."/>
            <person name="Chiniquy J."/>
            <person name="Barry K."/>
            <person name="Brewer H.M."/>
            <person name="Purvine S.O."/>
            <person name="Wright A.T."/>
            <person name="Boxma B."/>
            <person name="Van Alen T."/>
            <person name="Hackstein J.H."/>
            <person name="Baker S.E."/>
            <person name="Grigoriev I.V."/>
            <person name="O'Malley M.A."/>
        </authorList>
    </citation>
    <scope>NUCLEOTIDE SEQUENCE [LARGE SCALE GENOMIC DNA]</scope>
    <source>
        <strain evidence="2 3">G1</strain>
    </source>
</reference>
<evidence type="ECO:0000256" key="1">
    <source>
        <dbReference type="SAM" id="Coils"/>
    </source>
</evidence>
<sequence>MLEIIHLVSNDDQENWNAHYKFMQPLFNSYDNKISELMNENKSNKGTIAKVTTKNNNLLKENANLQGKINNLLNENSGLKTALTRFKSENEAFRVEIDRLKSELSTISHQSSSQQQQNPSSTKFNLEQWEEANAKIEVLEQENDLLIKQQNDNKKEIESMKMEVCKKNNEVQSLTKLNNENKKKIDTLVENLKILNNKKMEVEKNLEISNENFNKSTDDNTMLHNDLCRAMNEIREYKKKLSEYKKSLEEITVRYQTHVREASEMAANEKKLIGQLKLSDEELTHQKENYANALEEINNLRNQQAELLQLSKEMEKRINELEEKEVDLNKQIQHRIDIAEEAKLNCDRALLKEDQYIKEIQRLKNSLTENTSKFSEKSEQSLSLIVSKYETEKQKLLKEIDMLEVSNTEARNQVERAIRDKKTMEMRLERLSKQIPEDQERINLIIEDLTTRLNNSEREKDEIALKYEKLSDKNNREQNKIEKDKECLQIQLDDVYRRVRRSERELEDTKVKELSNNLENATNSYSKVSLEYQQLLSEQRKMSDKW</sequence>
<dbReference type="Gene3D" id="1.10.287.1490">
    <property type="match status" value="1"/>
</dbReference>
<dbReference type="OrthoDB" id="551053at2759"/>
<dbReference type="EMBL" id="MCOG01000002">
    <property type="protein sequence ID" value="ORY86553.1"/>
    <property type="molecule type" value="Genomic_DNA"/>
</dbReference>
<keyword evidence="3" id="KW-1185">Reference proteome</keyword>
<dbReference type="InterPro" id="IPR038911">
    <property type="entry name" value="SCLT1"/>
</dbReference>
<name>A0A1Y2FRE4_9FUNG</name>
<organism evidence="2 3">
    <name type="scientific">Neocallimastix californiae</name>
    <dbReference type="NCBI Taxonomy" id="1754190"/>
    <lineage>
        <taxon>Eukaryota</taxon>
        <taxon>Fungi</taxon>
        <taxon>Fungi incertae sedis</taxon>
        <taxon>Chytridiomycota</taxon>
        <taxon>Chytridiomycota incertae sedis</taxon>
        <taxon>Neocallimastigomycetes</taxon>
        <taxon>Neocallimastigales</taxon>
        <taxon>Neocallimastigaceae</taxon>
        <taxon>Neocallimastix</taxon>
    </lineage>
</organism>
<dbReference type="PANTHER" id="PTHR35970">
    <property type="entry name" value="SODIUM CHANNEL AND CLATHRIN LINKER 1"/>
    <property type="match status" value="1"/>
</dbReference>
<dbReference type="GO" id="GO:0060271">
    <property type="term" value="P:cilium assembly"/>
    <property type="evidence" value="ECO:0007669"/>
    <property type="project" value="TreeGrafter"/>
</dbReference>
<gene>
    <name evidence="2" type="ORF">LY90DRAFT_498786</name>
</gene>
<dbReference type="AlphaFoldDB" id="A0A1Y2FRE4"/>
<proteinExistence type="predicted"/>
<keyword evidence="1" id="KW-0175">Coiled coil</keyword>
<evidence type="ECO:0000313" key="2">
    <source>
        <dbReference type="EMBL" id="ORY86553.1"/>
    </source>
</evidence>
<dbReference type="Proteomes" id="UP000193920">
    <property type="component" value="Unassembled WGS sequence"/>
</dbReference>
<accession>A0A1Y2FRE4</accession>
<dbReference type="PANTHER" id="PTHR35970:SF1">
    <property type="entry name" value="SODIUM CHANNEL AND CLATHRIN LINKER 1"/>
    <property type="match status" value="1"/>
</dbReference>
<comment type="caution">
    <text evidence="2">The sequence shown here is derived from an EMBL/GenBank/DDBJ whole genome shotgun (WGS) entry which is preliminary data.</text>
</comment>
<dbReference type="STRING" id="1754190.A0A1Y2FRE4"/>
<feature type="coiled-coil region" evidence="1">
    <location>
        <begin position="48"/>
        <end position="103"/>
    </location>
</feature>
<feature type="coiled-coil region" evidence="1">
    <location>
        <begin position="386"/>
        <end position="538"/>
    </location>
</feature>